<dbReference type="InterPro" id="IPR021139">
    <property type="entry name" value="NYN"/>
</dbReference>
<dbReference type="InterPro" id="IPR025605">
    <property type="entry name" value="OST-HTH/LOTUS_dom"/>
</dbReference>
<dbReference type="RefSeq" id="WP_115005639.1">
    <property type="nucleotide sequence ID" value="NZ_UGQU01000001.1"/>
</dbReference>
<feature type="coiled-coil region" evidence="1">
    <location>
        <begin position="448"/>
        <end position="475"/>
    </location>
</feature>
<evidence type="ECO:0000256" key="1">
    <source>
        <dbReference type="SAM" id="Coils"/>
    </source>
</evidence>
<dbReference type="AlphaFoldDB" id="A0A378T5S9"/>
<dbReference type="Gene3D" id="3.30.420.610">
    <property type="entry name" value="LOTUS domain-like"/>
    <property type="match status" value="2"/>
</dbReference>
<dbReference type="EMBL" id="UGQU01000001">
    <property type="protein sequence ID" value="STZ56139.1"/>
    <property type="molecule type" value="Genomic_DNA"/>
</dbReference>
<dbReference type="GO" id="GO:0004540">
    <property type="term" value="F:RNA nuclease activity"/>
    <property type="evidence" value="ECO:0007669"/>
    <property type="project" value="InterPro"/>
</dbReference>
<dbReference type="PANTHER" id="PTHR35811">
    <property type="entry name" value="SLR1870 PROTEIN"/>
    <property type="match status" value="1"/>
</dbReference>
<dbReference type="Pfam" id="PF12872">
    <property type="entry name" value="OST-HTH"/>
    <property type="match status" value="3"/>
</dbReference>
<keyword evidence="1" id="KW-0175">Coiled coil</keyword>
<dbReference type="PROSITE" id="PS51644">
    <property type="entry name" value="HTH_OST"/>
    <property type="match status" value="2"/>
</dbReference>
<proteinExistence type="predicted"/>
<evidence type="ECO:0000259" key="2">
    <source>
        <dbReference type="PROSITE" id="PS51644"/>
    </source>
</evidence>
<dbReference type="PANTHER" id="PTHR35811:SF1">
    <property type="entry name" value="HTH OST-TYPE DOMAIN-CONTAINING PROTEIN"/>
    <property type="match status" value="1"/>
</dbReference>
<name>A0A378T5S9_MORLA</name>
<evidence type="ECO:0000313" key="4">
    <source>
        <dbReference type="Proteomes" id="UP000254437"/>
    </source>
</evidence>
<sequence>MLKNIAILIDADNVSHQKIDWVFDKISTLGTITVKRIYGDFTKPNLSSWESAILKYAIEKKHQTSYSAGKNSSDLALAIDAIDLWHTGRHDGFCIVSSDSDFIGLALRLRQNNIQVFGFGENKTIKEFRQVCSEFFEIPNTSPIHILPKNSNTATPTTKIPANQLKCDTKLLNALKDSIINNKTDNNGWVNYAVFASYFQKNYPTINSDGYGYGKLYELIDVIDIFDVKKENSTIYIRIKSTTNSTSSTNTQWSGEKLGKDLTLINAIKDGITKNQENGWSNFGTVIQHLNNHYPKLKPSTYGFKKWSTLIKKISLFETKQANKTTLIIREKPSGSKKSKVKTSNSDKINNQQLLNDILVIINENNLRADEWVHIGYLGSQLKNKGYNPKDFGVKTFGQFLLNADGVIYKKINHGDYFSLSDKSQIKSITHNNPKSSDNDHLIDTRLYQLLLKNKDKINNKIKELLLKYAQLNTLNF</sequence>
<gene>
    <name evidence="3" type="ORF">NCTC10359_00742</name>
</gene>
<feature type="domain" description="HTH OST-type" evidence="2">
    <location>
        <begin position="260"/>
        <end position="333"/>
    </location>
</feature>
<feature type="domain" description="HTH OST-type" evidence="2">
    <location>
        <begin position="167"/>
        <end position="241"/>
    </location>
</feature>
<dbReference type="Gene3D" id="3.40.50.1010">
    <property type="entry name" value="5'-nuclease"/>
    <property type="match status" value="1"/>
</dbReference>
<dbReference type="CDD" id="cd11297">
    <property type="entry name" value="PIN_LabA-like_N_1"/>
    <property type="match status" value="1"/>
</dbReference>
<dbReference type="CDD" id="cd10146">
    <property type="entry name" value="LabA_like_C"/>
    <property type="match status" value="2"/>
</dbReference>
<dbReference type="InterPro" id="IPR041966">
    <property type="entry name" value="LOTUS-like"/>
</dbReference>
<protein>
    <submittedName>
        <fullName evidence="3">OST-HTH/LOTUS domain</fullName>
    </submittedName>
</protein>
<dbReference type="Pfam" id="PF01936">
    <property type="entry name" value="NYN"/>
    <property type="match status" value="1"/>
</dbReference>
<organism evidence="3 4">
    <name type="scientific">Moraxella lacunata</name>
    <dbReference type="NCBI Taxonomy" id="477"/>
    <lineage>
        <taxon>Bacteria</taxon>
        <taxon>Pseudomonadati</taxon>
        <taxon>Pseudomonadota</taxon>
        <taxon>Gammaproteobacteria</taxon>
        <taxon>Moraxellales</taxon>
        <taxon>Moraxellaceae</taxon>
        <taxon>Moraxella</taxon>
    </lineage>
</organism>
<evidence type="ECO:0000313" key="3">
    <source>
        <dbReference type="EMBL" id="STZ56139.1"/>
    </source>
</evidence>
<accession>A0A378T5S9</accession>
<dbReference type="Proteomes" id="UP000254437">
    <property type="component" value="Unassembled WGS sequence"/>
</dbReference>
<reference evidence="3 4" key="1">
    <citation type="submission" date="2018-06" db="EMBL/GenBank/DDBJ databases">
        <authorList>
            <consortium name="Pathogen Informatics"/>
            <person name="Doyle S."/>
        </authorList>
    </citation>
    <scope>NUCLEOTIDE SEQUENCE [LARGE SCALE GENOMIC DNA]</scope>
    <source>
        <strain evidence="3 4">NCTC10359</strain>
    </source>
</reference>